<evidence type="ECO:0000313" key="8">
    <source>
        <dbReference type="EMBL" id="MBL0682003.1"/>
    </source>
</evidence>
<feature type="signal peptide" evidence="5">
    <location>
        <begin position="1"/>
        <end position="18"/>
    </location>
</feature>
<feature type="domain" description="TonB-dependent receptor plug" evidence="7">
    <location>
        <begin position="134"/>
        <end position="227"/>
    </location>
</feature>
<dbReference type="AlphaFoldDB" id="A0A937D8Z9"/>
<dbReference type="Pfam" id="PF00593">
    <property type="entry name" value="TonB_dep_Rec_b-barrel"/>
    <property type="match status" value="1"/>
</dbReference>
<dbReference type="EMBL" id="JAERQJ010000001">
    <property type="protein sequence ID" value="MBL0682003.1"/>
    <property type="molecule type" value="Genomic_DNA"/>
</dbReference>
<evidence type="ECO:0000256" key="5">
    <source>
        <dbReference type="SAM" id="SignalP"/>
    </source>
</evidence>
<keyword evidence="5" id="KW-0732">Signal</keyword>
<evidence type="ECO:0000256" key="2">
    <source>
        <dbReference type="ARBA" id="ARBA00023136"/>
    </source>
</evidence>
<proteinExistence type="inferred from homology"/>
<keyword evidence="8" id="KW-0645">Protease</keyword>
<evidence type="ECO:0000256" key="1">
    <source>
        <dbReference type="ARBA" id="ARBA00004442"/>
    </source>
</evidence>
<protein>
    <submittedName>
        <fullName evidence="8">Carboxypeptidase-like regulatory domain-containing protein</fullName>
    </submittedName>
</protein>
<dbReference type="GO" id="GO:0004180">
    <property type="term" value="F:carboxypeptidase activity"/>
    <property type="evidence" value="ECO:0007669"/>
    <property type="project" value="UniProtKB-KW"/>
</dbReference>
<dbReference type="PANTHER" id="PTHR40980">
    <property type="entry name" value="PLUG DOMAIN-CONTAINING PROTEIN"/>
    <property type="match status" value="1"/>
</dbReference>
<dbReference type="GO" id="GO:0009279">
    <property type="term" value="C:cell outer membrane"/>
    <property type="evidence" value="ECO:0007669"/>
    <property type="project" value="UniProtKB-SubCell"/>
</dbReference>
<dbReference type="InterPro" id="IPR013784">
    <property type="entry name" value="Carb-bd-like_fold"/>
</dbReference>
<dbReference type="RefSeq" id="WP_201916007.1">
    <property type="nucleotide sequence ID" value="NZ_BAABAX010000001.1"/>
</dbReference>
<dbReference type="Gene3D" id="2.170.130.10">
    <property type="entry name" value="TonB-dependent receptor, plug domain"/>
    <property type="match status" value="1"/>
</dbReference>
<dbReference type="SUPFAM" id="SSF49452">
    <property type="entry name" value="Starch-binding domain-like"/>
    <property type="match status" value="1"/>
</dbReference>
<dbReference type="Pfam" id="PF13715">
    <property type="entry name" value="CarbopepD_reg_2"/>
    <property type="match status" value="1"/>
</dbReference>
<dbReference type="GO" id="GO:0030246">
    <property type="term" value="F:carbohydrate binding"/>
    <property type="evidence" value="ECO:0007669"/>
    <property type="project" value="InterPro"/>
</dbReference>
<name>A0A937D8Z9_9FLAO</name>
<evidence type="ECO:0000313" key="9">
    <source>
        <dbReference type="Proteomes" id="UP000651057"/>
    </source>
</evidence>
<keyword evidence="8" id="KW-0378">Hydrolase</keyword>
<feature type="chain" id="PRO_5037956485" evidence="5">
    <location>
        <begin position="19"/>
        <end position="931"/>
    </location>
</feature>
<evidence type="ECO:0000256" key="3">
    <source>
        <dbReference type="ARBA" id="ARBA00023237"/>
    </source>
</evidence>
<keyword evidence="8" id="KW-0121">Carboxypeptidase</keyword>
<keyword evidence="9" id="KW-1185">Reference proteome</keyword>
<dbReference type="InterPro" id="IPR036942">
    <property type="entry name" value="Beta-barrel_TonB_sf"/>
</dbReference>
<comment type="subcellular location">
    <subcellularLocation>
        <location evidence="1 4">Cell outer membrane</location>
    </subcellularLocation>
</comment>
<keyword evidence="2 4" id="KW-0472">Membrane</keyword>
<evidence type="ECO:0000256" key="4">
    <source>
        <dbReference type="RuleBase" id="RU003357"/>
    </source>
</evidence>
<comment type="caution">
    <text evidence="8">The sequence shown here is derived from an EMBL/GenBank/DDBJ whole genome shotgun (WGS) entry which is preliminary data.</text>
</comment>
<comment type="similarity">
    <text evidence="4">Belongs to the TonB-dependent receptor family.</text>
</comment>
<dbReference type="InterPro" id="IPR012910">
    <property type="entry name" value="Plug_dom"/>
</dbReference>
<organism evidence="8 9">
    <name type="scientific">Aquimarina mytili</name>
    <dbReference type="NCBI Taxonomy" id="874423"/>
    <lineage>
        <taxon>Bacteria</taxon>
        <taxon>Pseudomonadati</taxon>
        <taxon>Bacteroidota</taxon>
        <taxon>Flavobacteriia</taxon>
        <taxon>Flavobacteriales</taxon>
        <taxon>Flavobacteriaceae</taxon>
        <taxon>Aquimarina</taxon>
    </lineage>
</organism>
<reference evidence="8" key="1">
    <citation type="submission" date="2021-01" db="EMBL/GenBank/DDBJ databases">
        <authorList>
            <person name="Zhong Y.L."/>
        </authorList>
    </citation>
    <scope>NUCLEOTIDE SEQUENCE</scope>
    <source>
        <strain evidence="8">KCTC 23302</strain>
    </source>
</reference>
<feature type="domain" description="TonB-dependent receptor-like beta-barrel" evidence="6">
    <location>
        <begin position="422"/>
        <end position="894"/>
    </location>
</feature>
<evidence type="ECO:0000259" key="6">
    <source>
        <dbReference type="Pfam" id="PF00593"/>
    </source>
</evidence>
<sequence length="931" mass="103754">MRKIVILIALFVVGMLNAQETGSVTGTLLDKEADNQPLPFANVLIKGTTKGTTTDFDGLYTIDNLEPGTYTLEFSFVGYETLDKELVITAGQTTTVNASIGASAAALDEVVIKTTTKKESEAAILLEQKNAVTIQQKIGAQELSKKGVSDVATGLTKATGISKQSDKLYVRGLGDRYNNAYLNGLPIPSLNPKLKLIDLGIFPTDIVENLGIYKTYSPDIYGDFAGASVNIDTKDRPGKGFLEVGFSSGVNTNAVSNDFFLLNGGKYDDWGLDDGSRRVPIFLDIPNYNYVSTDINNFPFDTSFNPEKRFNAPDGSASITGGKTFTVGNEQKLDLLFTGSFGQNHETATAGIESTFNAQGGPISNFSDINRYRYNTNTTVLGSVGYRWNINNKILATTLFVNDTQDELREFRGLGDEDASTRIFARRGTYEQNTLFTQQLTGEHKFKEDKYKLSWGMAYNKAQGLIPDRRQLFFTEIEEGLVVLGDRTSPDFANNQRFYQELDENDYSAKIDFDINFGKNEDDEFKNKLTVGVASRSKDREFEANQLNYNLNNFRNTPVEFNNPDALLNETNFLDGAYVVLENLNPTRIYEADLSTLAAFANLQYALSKTLTFNGGIRTELFEQNVFYREQQDLETSPFRTRKIEETFILPSISFKYEVNNQTNLRFAASKTVTLPKFTEVAPFLDEDVTEVTLGNPIVTNSDNYNVDIKWEHFPEQSGELVAATLFGKYIENPIEKVFVASAANQNTFINSDNAVIFGAELEYKKNLGNLFKVEETTWNDLSFGINATLMYTQVEIDPTITTFNGSNIAPTNLERQLQGASPFLVNADLAYSKEFESHKITSAIDFNIFGDRVYSAGGNGVGDIFEQGYGSLNFNFKDEIGDHIEISFKAKNLLNPDIKRYIDQESIGREITNYNFDNGINFSLGVTFKL</sequence>
<keyword evidence="4" id="KW-0798">TonB box</keyword>
<dbReference type="InterPro" id="IPR000531">
    <property type="entry name" value="Beta-barrel_TonB"/>
</dbReference>
<dbReference type="Gene3D" id="2.40.170.20">
    <property type="entry name" value="TonB-dependent receptor, beta-barrel domain"/>
    <property type="match status" value="1"/>
</dbReference>
<dbReference type="InterPro" id="IPR037066">
    <property type="entry name" value="Plug_dom_sf"/>
</dbReference>
<dbReference type="Proteomes" id="UP000651057">
    <property type="component" value="Unassembled WGS sequence"/>
</dbReference>
<dbReference type="Gene3D" id="2.60.40.1120">
    <property type="entry name" value="Carboxypeptidase-like, regulatory domain"/>
    <property type="match status" value="1"/>
</dbReference>
<evidence type="ECO:0000259" key="7">
    <source>
        <dbReference type="Pfam" id="PF07715"/>
    </source>
</evidence>
<gene>
    <name evidence="8" type="ORF">JJQ60_00600</name>
</gene>
<accession>A0A937D8Z9</accession>
<keyword evidence="3" id="KW-0998">Cell outer membrane</keyword>
<dbReference type="Pfam" id="PF07715">
    <property type="entry name" value="Plug"/>
    <property type="match status" value="1"/>
</dbReference>
<dbReference type="PANTHER" id="PTHR40980:SF5">
    <property type="entry name" value="TONB-DEPENDENT RECEPTOR"/>
    <property type="match status" value="1"/>
</dbReference>
<dbReference type="SUPFAM" id="SSF56935">
    <property type="entry name" value="Porins"/>
    <property type="match status" value="1"/>
</dbReference>